<dbReference type="Gene3D" id="2.40.10.10">
    <property type="entry name" value="Trypsin-like serine proteases"/>
    <property type="match status" value="1"/>
</dbReference>
<evidence type="ECO:0000313" key="2">
    <source>
        <dbReference type="EMBL" id="QDV45886.1"/>
    </source>
</evidence>
<dbReference type="EMBL" id="CP037423">
    <property type="protein sequence ID" value="QDV45886.1"/>
    <property type="molecule type" value="Genomic_DNA"/>
</dbReference>
<accession>A0A518HYF4</accession>
<dbReference type="RefSeq" id="WP_197455393.1">
    <property type="nucleotide sequence ID" value="NZ_CP037423.1"/>
</dbReference>
<dbReference type="Proteomes" id="UP000319004">
    <property type="component" value="Chromosome"/>
</dbReference>
<sequence length="395" mass="41934">MSFGESDFNENAEIRPSADEGGGFDTPPTPEGQVSDSDSEFDPPPFGDEEGGEAIESSAAADRVREIKSQIEQRLAEAASSNAMSLASARHLDSAGVQGVGISGGVIPGEPSLIVYVESDADQEQVRREIVDTMGVQAASSDDMPMEIEVTGEIVPYTTNRSKFRPAPAGASVGHYKITAGTIGGWARGRDRTRRRRLLMVSNNHVLANSNDARFGDSIIQPGPADQGVNPADRIAILERFVPIDFNAGAINLVDAATGWCWPSRVRRDHVYHRGGSTARYFKIGNSVIEPSVNLVVGKTGRTTDLTQGTIRATGVSINVNYGAAGVAHFRDQFSVRSTTSGTFSAGGDSGSIVWQWRSGLPPVGLLFAGGGGTTFCNRISRVVSALDITLYELS</sequence>
<reference evidence="2 3" key="1">
    <citation type="submission" date="2019-03" db="EMBL/GenBank/DDBJ databases">
        <title>Deep-cultivation of Planctomycetes and their phenomic and genomic characterization uncovers novel biology.</title>
        <authorList>
            <person name="Wiegand S."/>
            <person name="Jogler M."/>
            <person name="Boedeker C."/>
            <person name="Pinto D."/>
            <person name="Vollmers J."/>
            <person name="Rivas-Marin E."/>
            <person name="Kohn T."/>
            <person name="Peeters S.H."/>
            <person name="Heuer A."/>
            <person name="Rast P."/>
            <person name="Oberbeckmann S."/>
            <person name="Bunk B."/>
            <person name="Jeske O."/>
            <person name="Meyerdierks A."/>
            <person name="Storesund J.E."/>
            <person name="Kallscheuer N."/>
            <person name="Luecker S."/>
            <person name="Lage O.M."/>
            <person name="Pohl T."/>
            <person name="Merkel B.J."/>
            <person name="Hornburger P."/>
            <person name="Mueller R.-W."/>
            <person name="Bruemmer F."/>
            <person name="Labrenz M."/>
            <person name="Spormann A.M."/>
            <person name="Op den Camp H."/>
            <person name="Overmann J."/>
            <person name="Amann R."/>
            <person name="Jetten M.S.M."/>
            <person name="Mascher T."/>
            <person name="Medema M.H."/>
            <person name="Devos D.P."/>
            <person name="Kaster A.-K."/>
            <person name="Ovreas L."/>
            <person name="Rohde M."/>
            <person name="Galperin M.Y."/>
            <person name="Jogler C."/>
        </authorList>
    </citation>
    <scope>NUCLEOTIDE SEQUENCE [LARGE SCALE GENOMIC DNA]</scope>
    <source>
        <strain evidence="2 3">Enr13</strain>
    </source>
</reference>
<name>A0A518HYF4_9BACT</name>
<evidence type="ECO:0008006" key="4">
    <source>
        <dbReference type="Google" id="ProtNLM"/>
    </source>
</evidence>
<proteinExistence type="predicted"/>
<dbReference type="AlphaFoldDB" id="A0A518HYF4"/>
<keyword evidence="3" id="KW-1185">Reference proteome</keyword>
<feature type="compositionally biased region" description="Acidic residues" evidence="1">
    <location>
        <begin position="37"/>
        <end position="53"/>
    </location>
</feature>
<evidence type="ECO:0000313" key="3">
    <source>
        <dbReference type="Proteomes" id="UP000319004"/>
    </source>
</evidence>
<dbReference type="SUPFAM" id="SSF50494">
    <property type="entry name" value="Trypsin-like serine proteases"/>
    <property type="match status" value="1"/>
</dbReference>
<feature type="region of interest" description="Disordered" evidence="1">
    <location>
        <begin position="1"/>
        <end position="62"/>
    </location>
</feature>
<gene>
    <name evidence="2" type="ORF">Enr13x_57890</name>
</gene>
<dbReference type="InterPro" id="IPR043504">
    <property type="entry name" value="Peptidase_S1_PA_chymotrypsin"/>
</dbReference>
<evidence type="ECO:0000256" key="1">
    <source>
        <dbReference type="SAM" id="MobiDB-lite"/>
    </source>
</evidence>
<dbReference type="KEGG" id="snep:Enr13x_57890"/>
<dbReference type="InterPro" id="IPR009003">
    <property type="entry name" value="Peptidase_S1_PA"/>
</dbReference>
<protein>
    <recommendedName>
        <fullName evidence="4">Serine protease</fullName>
    </recommendedName>
</protein>
<organism evidence="2 3">
    <name type="scientific">Stieleria neptunia</name>
    <dbReference type="NCBI Taxonomy" id="2527979"/>
    <lineage>
        <taxon>Bacteria</taxon>
        <taxon>Pseudomonadati</taxon>
        <taxon>Planctomycetota</taxon>
        <taxon>Planctomycetia</taxon>
        <taxon>Pirellulales</taxon>
        <taxon>Pirellulaceae</taxon>
        <taxon>Stieleria</taxon>
    </lineage>
</organism>